<evidence type="ECO:0000313" key="2">
    <source>
        <dbReference type="EMBL" id="SDY06254.1"/>
    </source>
</evidence>
<dbReference type="AlphaFoldDB" id="A0A1H3GUT9"/>
<dbReference type="Proteomes" id="UP000242415">
    <property type="component" value="Unassembled WGS sequence"/>
</dbReference>
<sequence>MNSVDDMTTATATGTPTADDEQHRRVPAVLAYLRS</sequence>
<evidence type="ECO:0000256" key="1">
    <source>
        <dbReference type="SAM" id="MobiDB-lite"/>
    </source>
</evidence>
<name>A0A1H3GUT9_9ACTN</name>
<protein>
    <submittedName>
        <fullName evidence="2">Uncharacterized protein</fullName>
    </submittedName>
</protein>
<feature type="compositionally biased region" description="Low complexity" evidence="1">
    <location>
        <begin position="1"/>
        <end position="17"/>
    </location>
</feature>
<organism evidence="2 3">
    <name type="scientific">Micromonospora pattaloongensis</name>
    <dbReference type="NCBI Taxonomy" id="405436"/>
    <lineage>
        <taxon>Bacteria</taxon>
        <taxon>Bacillati</taxon>
        <taxon>Actinomycetota</taxon>
        <taxon>Actinomycetes</taxon>
        <taxon>Micromonosporales</taxon>
        <taxon>Micromonosporaceae</taxon>
        <taxon>Micromonospora</taxon>
    </lineage>
</organism>
<feature type="region of interest" description="Disordered" evidence="1">
    <location>
        <begin position="1"/>
        <end position="26"/>
    </location>
</feature>
<proteinExistence type="predicted"/>
<reference evidence="3" key="1">
    <citation type="submission" date="2016-10" db="EMBL/GenBank/DDBJ databases">
        <authorList>
            <person name="Varghese N."/>
            <person name="Submissions S."/>
        </authorList>
    </citation>
    <scope>NUCLEOTIDE SEQUENCE [LARGE SCALE GENOMIC DNA]</scope>
    <source>
        <strain evidence="3">DSM 45245</strain>
    </source>
</reference>
<keyword evidence="3" id="KW-1185">Reference proteome</keyword>
<evidence type="ECO:0000313" key="3">
    <source>
        <dbReference type="Proteomes" id="UP000242415"/>
    </source>
</evidence>
<accession>A0A1H3GUT9</accession>
<dbReference type="EMBL" id="FNPH01000001">
    <property type="protein sequence ID" value="SDY06254.1"/>
    <property type="molecule type" value="Genomic_DNA"/>
</dbReference>
<gene>
    <name evidence="2" type="ORF">SAMN05444365_101544</name>
</gene>